<proteinExistence type="predicted"/>
<dbReference type="Proteomes" id="UP000308092">
    <property type="component" value="Unassembled WGS sequence"/>
</dbReference>
<evidence type="ECO:0000313" key="1">
    <source>
        <dbReference type="EMBL" id="THC99464.1"/>
    </source>
</evidence>
<name>A0A4S3JVJ4_9EURO</name>
<dbReference type="AlphaFoldDB" id="A0A4S3JVJ4"/>
<dbReference type="EMBL" id="SOSA01000017">
    <property type="protein sequence ID" value="THC99464.1"/>
    <property type="molecule type" value="Genomic_DNA"/>
</dbReference>
<gene>
    <name evidence="1" type="ORF">EYZ11_001013</name>
</gene>
<reference evidence="1 2" key="1">
    <citation type="submission" date="2019-03" db="EMBL/GenBank/DDBJ databases">
        <title>The genome sequence of a newly discovered highly antifungal drug resistant Aspergillus species, Aspergillus tanneri NIH 1004.</title>
        <authorList>
            <person name="Mounaud S."/>
            <person name="Singh I."/>
            <person name="Joardar V."/>
            <person name="Pakala S."/>
            <person name="Pakala S."/>
            <person name="Venepally P."/>
            <person name="Hoover J."/>
            <person name="Nierman W."/>
            <person name="Chung J."/>
            <person name="Losada L."/>
        </authorList>
    </citation>
    <scope>NUCLEOTIDE SEQUENCE [LARGE SCALE GENOMIC DNA]</scope>
    <source>
        <strain evidence="1 2">NIH1004</strain>
    </source>
</reference>
<protein>
    <submittedName>
        <fullName evidence="1">Uncharacterized protein</fullName>
    </submittedName>
</protein>
<organism evidence="1 2">
    <name type="scientific">Aspergillus tanneri</name>
    <dbReference type="NCBI Taxonomy" id="1220188"/>
    <lineage>
        <taxon>Eukaryota</taxon>
        <taxon>Fungi</taxon>
        <taxon>Dikarya</taxon>
        <taxon>Ascomycota</taxon>
        <taxon>Pezizomycotina</taxon>
        <taxon>Eurotiomycetes</taxon>
        <taxon>Eurotiomycetidae</taxon>
        <taxon>Eurotiales</taxon>
        <taxon>Aspergillaceae</taxon>
        <taxon>Aspergillus</taxon>
        <taxon>Aspergillus subgen. Circumdati</taxon>
    </lineage>
</organism>
<dbReference type="VEuPathDB" id="FungiDB:EYZ11_001013"/>
<evidence type="ECO:0000313" key="2">
    <source>
        <dbReference type="Proteomes" id="UP000308092"/>
    </source>
</evidence>
<accession>A0A4S3JVJ4</accession>
<sequence>MAISQKPSAGPYWEAINAIHAAVLSWIDRGAPTGYYPVNGLLTAIHGIEMCN</sequence>
<comment type="caution">
    <text evidence="1">The sequence shown here is derived from an EMBL/GenBank/DDBJ whole genome shotgun (WGS) entry which is preliminary data.</text>
</comment>
<keyword evidence="2" id="KW-1185">Reference proteome</keyword>